<feature type="domain" description="MBD" evidence="3">
    <location>
        <begin position="189"/>
        <end position="259"/>
    </location>
</feature>
<dbReference type="SUPFAM" id="SSF54171">
    <property type="entry name" value="DNA-binding domain"/>
    <property type="match status" value="1"/>
</dbReference>
<dbReference type="Pfam" id="PF12937">
    <property type="entry name" value="F-box-like"/>
    <property type="match status" value="1"/>
</dbReference>
<evidence type="ECO:0000313" key="5">
    <source>
        <dbReference type="EnsemblMetazoa" id="ADAC000344-PA"/>
    </source>
</evidence>
<dbReference type="SUPFAM" id="SSF52047">
    <property type="entry name" value="RNI-like"/>
    <property type="match status" value="1"/>
</dbReference>
<dbReference type="Pfam" id="PF01429">
    <property type="entry name" value="MBD"/>
    <property type="match status" value="1"/>
</dbReference>
<dbReference type="OMA" id="CPVMVVE"/>
<reference evidence="4" key="2">
    <citation type="submission" date="2010-05" db="EMBL/GenBank/DDBJ databases">
        <authorList>
            <person name="Almeida L.G."/>
            <person name="Nicolas M.F."/>
            <person name="Souza R.C."/>
            <person name="Vasconcelos A.T.R."/>
        </authorList>
    </citation>
    <scope>NUCLEOTIDE SEQUENCE</scope>
</reference>
<evidence type="ECO:0008006" key="7">
    <source>
        <dbReference type="Google" id="ProtNLM"/>
    </source>
</evidence>
<feature type="compositionally biased region" description="Acidic residues" evidence="1">
    <location>
        <begin position="82"/>
        <end position="99"/>
    </location>
</feature>
<organism evidence="4">
    <name type="scientific">Anopheles darlingi</name>
    <name type="common">Mosquito</name>
    <dbReference type="NCBI Taxonomy" id="43151"/>
    <lineage>
        <taxon>Eukaryota</taxon>
        <taxon>Metazoa</taxon>
        <taxon>Ecdysozoa</taxon>
        <taxon>Arthropoda</taxon>
        <taxon>Hexapoda</taxon>
        <taxon>Insecta</taxon>
        <taxon>Pterygota</taxon>
        <taxon>Neoptera</taxon>
        <taxon>Endopterygota</taxon>
        <taxon>Diptera</taxon>
        <taxon>Nematocera</taxon>
        <taxon>Culicoidea</taxon>
        <taxon>Culicidae</taxon>
        <taxon>Anophelinae</taxon>
        <taxon>Anopheles</taxon>
    </lineage>
</organism>
<feature type="domain" description="F-box" evidence="2">
    <location>
        <begin position="644"/>
        <end position="690"/>
    </location>
</feature>
<dbReference type="Gene3D" id="3.80.10.10">
    <property type="entry name" value="Ribonuclease Inhibitor"/>
    <property type="match status" value="1"/>
</dbReference>
<dbReference type="PROSITE" id="PS50181">
    <property type="entry name" value="FBOX"/>
    <property type="match status" value="1"/>
</dbReference>
<evidence type="ECO:0000256" key="1">
    <source>
        <dbReference type="SAM" id="MobiDB-lite"/>
    </source>
</evidence>
<dbReference type="AlphaFoldDB" id="W5JX51"/>
<feature type="region of interest" description="Disordered" evidence="1">
    <location>
        <begin position="552"/>
        <end position="640"/>
    </location>
</feature>
<dbReference type="PANTHER" id="PTHR15739">
    <property type="entry name" value="ZINC FINGER PROTEIN"/>
    <property type="match status" value="1"/>
</dbReference>
<feature type="compositionally biased region" description="Polar residues" evidence="1">
    <location>
        <begin position="349"/>
        <end position="366"/>
    </location>
</feature>
<feature type="region of interest" description="Disordered" evidence="1">
    <location>
        <begin position="467"/>
        <end position="534"/>
    </location>
</feature>
<reference evidence="4" key="3">
    <citation type="journal article" date="2013" name="Nucleic Acids Res.">
        <title>The genome of Anopheles darlingi, the main neotropical malaria vector.</title>
        <authorList>
            <person name="Marinotti O."/>
            <person name="Cerqueira G.C."/>
            <person name="de Almeida L.G."/>
            <person name="Ferro M.I."/>
            <person name="Loreto E.L."/>
            <person name="Zaha A."/>
            <person name="Teixeira S.M."/>
            <person name="Wespiser A.R."/>
            <person name="Almeida E Silva A."/>
            <person name="Schlindwein A.D."/>
            <person name="Pacheco A.C."/>
            <person name="Silva A.L."/>
            <person name="Graveley B.R."/>
            <person name="Walenz B.P."/>
            <person name="Lima Bde A."/>
            <person name="Ribeiro C.A."/>
            <person name="Nunes-Silva C.G."/>
            <person name="de Carvalho C.R."/>
            <person name="Soares C.M."/>
            <person name="de Menezes C.B."/>
            <person name="Matiolli C."/>
            <person name="Caffrey D."/>
            <person name="Araujo D.A."/>
            <person name="de Oliveira D.M."/>
            <person name="Golenbock D."/>
            <person name="Grisard E.C."/>
            <person name="Fantinatti-Garboggini F."/>
            <person name="de Carvalho F.M."/>
            <person name="Barcellos F.G."/>
            <person name="Prosdocimi F."/>
            <person name="May G."/>
            <person name="Azevedo Junior G.M."/>
            <person name="Guimaraes G.M."/>
            <person name="Goldman G.H."/>
            <person name="Padilha I.Q."/>
            <person name="Batista Jda S."/>
            <person name="Ferro J.A."/>
            <person name="Ribeiro J.M."/>
            <person name="Fietto J.L."/>
            <person name="Dabbas K.M."/>
            <person name="Cerdeira L."/>
            <person name="Agnez-Lima L.F."/>
            <person name="Brocchi M."/>
            <person name="de Carvalho M.O."/>
            <person name="Teixeira Mde M."/>
            <person name="Diniz Maia Mde M."/>
            <person name="Goldman M.H."/>
            <person name="Cruz Schneider M.P."/>
            <person name="Felipe M.S."/>
            <person name="Hungria M."/>
            <person name="Nicolas M.F."/>
            <person name="Pereira M."/>
            <person name="Montes M.A."/>
            <person name="Cantao M.E."/>
            <person name="Vincentz M."/>
            <person name="Rafael M.S."/>
            <person name="Silverman N."/>
            <person name="Stoco P.H."/>
            <person name="Souza R.C."/>
            <person name="Vicentini R."/>
            <person name="Gazzinelli R.T."/>
            <person name="Neves Rde O."/>
            <person name="Silva R."/>
            <person name="Astolfi-Filho S."/>
            <person name="Maciel T.E."/>
            <person name="Urmenyi T.P."/>
            <person name="Tadei W.P."/>
            <person name="Camargo E.P."/>
            <person name="de Vasconcelos A.T."/>
        </authorList>
    </citation>
    <scope>NUCLEOTIDE SEQUENCE</scope>
</reference>
<keyword evidence="6" id="KW-1185">Reference proteome</keyword>
<dbReference type="InterPro" id="IPR032675">
    <property type="entry name" value="LRR_dom_sf"/>
</dbReference>
<reference evidence="4 6" key="1">
    <citation type="journal article" date="2010" name="BMC Genomics">
        <title>Combination of measures distinguishes pre-miRNAs from other stem-loops in the genome of the newly sequenced Anopheles darlingi.</title>
        <authorList>
            <person name="Mendes N.D."/>
            <person name="Freitas A.T."/>
            <person name="Vasconcelos A.T."/>
            <person name="Sagot M.F."/>
        </authorList>
    </citation>
    <scope>NUCLEOTIDE SEQUENCE</scope>
</reference>
<sequence>MVEDGSWPAKDNNNGAAVREKEMEKDHHGLHQAFAGGGIPQHQQNESPDQHQEEEEMEEEEEEAGITSEHSVHGEKRKFSEIDSESDEDGFAGFEEDAVSDNLGSPSTTSDAFRTALKSQNNRTVENNKSEEEVGGPVETASVDDHPEIKQEYMDAASGAVAGGQDATKLAATAAAAAAAKKKVNVPVNTQDVIYKLPFKYGWKRELVYRANMEGNSKDKGEVYYITPQGRKLRTRNDIVSALHDDLTMDNFTFVKEPVGGNPEEETIRSAKSYGNPPKRSVSGTPTATNLDSSADLGKRVPKPKMPKGASPTPPSPYSKAGRLSPKSNASSGVGAGGGGTGVLTVSSRNNVFSGSTKGNENINNQDRAKPVGKNRLDTCTIQCLPAMGMIPQLQCIVCYAMYHPECVTATTAEALARRFTCKSCVDDAVAAEAQLAQNYKESFGMHGTSNGNAPVAAAAASTANTVAKNSKSSSSNKTIATDGGHNASSNLVHKEKSKQKDKALTPQHPQSSSKHPKSQPSGGAKNSETDKPPQEILVIGGNEYVVVPKGKETSAKSKKASKSTNLPQQQPTIAKSVDESRKMASNAVSGPNNKHLGTNDRLSGEGVLPAVGGGIGGTGSHVGSSRNHHITASNGSARDPSNFLSEVSAGYQALMQIFDYLKVQELLRASSVCRMWNHVGNHQRFWRTVRMKNSYVKDWGGMIAKLRKNGTKHLDLRKVLNAGSNDEMWRSFIEHIGQAPEIETIDLCRCSSSVVGKLLRSNPNLRVVNALAIKNDPIDFINFEHGKNLEELRLKSSAPISVDGDLRQLGALRNLKHLSLTSIAKLGATSIDALGSLVLLESLELGECTEIGANLAEILPKLSFLKRLRLEKGQDNFDMFTVLDGIAKVATLQQLELINCDIKLGFDKHIVSCRNLTKLLLIPTYVSQSAATNQMILKGLLKLHATLQLVVWVITEELLRVTELYIGTNVDDSGVPNKLGETIPILKPVPGSDEPSSVTYQTDVPDKVEIVPLTKLESILERRVPNTKVLILKIPFTNTWKQTMVDHL</sequence>
<dbReference type="Gene3D" id="3.30.890.10">
    <property type="entry name" value="Methyl-cpg-binding Protein 2, Chain A"/>
    <property type="match status" value="1"/>
</dbReference>
<feature type="compositionally biased region" description="Low complexity" evidence="1">
    <location>
        <begin position="507"/>
        <end position="522"/>
    </location>
</feature>
<dbReference type="PROSITE" id="PS50982">
    <property type="entry name" value="MBD"/>
    <property type="match status" value="1"/>
</dbReference>
<evidence type="ECO:0000313" key="6">
    <source>
        <dbReference type="Proteomes" id="UP000000673"/>
    </source>
</evidence>
<feature type="compositionally biased region" description="Low complexity" evidence="1">
    <location>
        <begin position="467"/>
        <end position="482"/>
    </location>
</feature>
<protein>
    <recommendedName>
        <fullName evidence="7">MBD domain-containing protein</fullName>
    </recommendedName>
</protein>
<dbReference type="EMBL" id="ADMH02000098">
    <property type="protein sequence ID" value="ETN67829.1"/>
    <property type="molecule type" value="Genomic_DNA"/>
</dbReference>
<dbReference type="SMART" id="SM00391">
    <property type="entry name" value="MBD"/>
    <property type="match status" value="1"/>
</dbReference>
<dbReference type="SUPFAM" id="SSF57903">
    <property type="entry name" value="FYVE/PHD zinc finger"/>
    <property type="match status" value="1"/>
</dbReference>
<dbReference type="VEuPathDB" id="VectorBase:ADAC000344"/>
<dbReference type="Proteomes" id="UP000000673">
    <property type="component" value="Unassembled WGS sequence"/>
</dbReference>
<dbReference type="EnsemblMetazoa" id="ADAC000344-RA">
    <property type="protein sequence ID" value="ADAC000344-PA"/>
    <property type="gene ID" value="ADAC000344"/>
</dbReference>
<dbReference type="STRING" id="43151.W5JX51"/>
<feature type="compositionally biased region" description="Polar residues" evidence="1">
    <location>
        <begin position="587"/>
        <end position="597"/>
    </location>
</feature>
<dbReference type="InterPro" id="IPR052283">
    <property type="entry name" value="GenomicStab_NeuMorph_Reg"/>
</dbReference>
<feature type="compositionally biased region" description="Basic and acidic residues" evidence="1">
    <location>
        <begin position="18"/>
        <end position="29"/>
    </location>
</feature>
<dbReference type="Gene3D" id="1.20.1280.50">
    <property type="match status" value="1"/>
</dbReference>
<feature type="region of interest" description="Disordered" evidence="1">
    <location>
        <begin position="255"/>
        <end position="372"/>
    </location>
</feature>
<dbReference type="InterPro" id="IPR001739">
    <property type="entry name" value="Methyl_CpG_DNA-bd"/>
</dbReference>
<gene>
    <name evidence="4" type="ORF">AND_000344</name>
</gene>
<dbReference type="InterPro" id="IPR036047">
    <property type="entry name" value="F-box-like_dom_sf"/>
</dbReference>
<feature type="compositionally biased region" description="Acidic residues" evidence="1">
    <location>
        <begin position="52"/>
        <end position="64"/>
    </location>
</feature>
<dbReference type="HOGENOM" id="CLU_003883_0_0_1"/>
<reference evidence="5" key="4">
    <citation type="submission" date="2015-06" db="UniProtKB">
        <authorList>
            <consortium name="EnsemblMetazoa"/>
        </authorList>
    </citation>
    <scope>IDENTIFICATION</scope>
</reference>
<name>W5JX51_ANODA</name>
<dbReference type="PANTHER" id="PTHR15739:SF5">
    <property type="entry name" value="LD23158P"/>
    <property type="match status" value="1"/>
</dbReference>
<dbReference type="VEuPathDB" id="VectorBase:ADAR2_003052"/>
<evidence type="ECO:0000259" key="3">
    <source>
        <dbReference type="PROSITE" id="PS50982"/>
    </source>
</evidence>
<dbReference type="CDD" id="cd00122">
    <property type="entry name" value="MBD"/>
    <property type="match status" value="1"/>
</dbReference>
<dbReference type="eggNOG" id="ENOG502QTQ4">
    <property type="taxonomic scope" value="Eukaryota"/>
</dbReference>
<dbReference type="InterPro" id="IPR016177">
    <property type="entry name" value="DNA-bd_dom_sf"/>
</dbReference>
<dbReference type="InterPro" id="IPR001810">
    <property type="entry name" value="F-box_dom"/>
</dbReference>
<dbReference type="GO" id="GO:0003677">
    <property type="term" value="F:DNA binding"/>
    <property type="evidence" value="ECO:0007669"/>
    <property type="project" value="InterPro"/>
</dbReference>
<proteinExistence type="predicted"/>
<feature type="compositionally biased region" description="Gly residues" evidence="1">
    <location>
        <begin position="612"/>
        <end position="621"/>
    </location>
</feature>
<dbReference type="InterPro" id="IPR011011">
    <property type="entry name" value="Znf_FYVE_PHD"/>
</dbReference>
<accession>W5JX51</accession>
<feature type="compositionally biased region" description="Polar residues" evidence="1">
    <location>
        <begin position="565"/>
        <end position="574"/>
    </location>
</feature>
<feature type="region of interest" description="Disordered" evidence="1">
    <location>
        <begin position="1"/>
        <end position="145"/>
    </location>
</feature>
<feature type="compositionally biased region" description="Polar residues" evidence="1">
    <location>
        <begin position="102"/>
        <end position="125"/>
    </location>
</feature>
<feature type="compositionally biased region" description="Basic and acidic residues" evidence="1">
    <location>
        <begin position="70"/>
        <end position="81"/>
    </location>
</feature>
<evidence type="ECO:0000259" key="2">
    <source>
        <dbReference type="PROSITE" id="PS50181"/>
    </source>
</evidence>
<evidence type="ECO:0000313" key="4">
    <source>
        <dbReference type="EMBL" id="ETN67829.1"/>
    </source>
</evidence>
<dbReference type="SUPFAM" id="SSF81383">
    <property type="entry name" value="F-box domain"/>
    <property type="match status" value="1"/>
</dbReference>
<feature type="compositionally biased region" description="Basic and acidic residues" evidence="1">
    <location>
        <begin position="493"/>
        <end position="504"/>
    </location>
</feature>
<feature type="compositionally biased region" description="Polar residues" evidence="1">
    <location>
        <begin position="282"/>
        <end position="293"/>
    </location>
</feature>